<dbReference type="Proteomes" id="UP000006556">
    <property type="component" value="Chromosome"/>
</dbReference>
<accession>A5D4E5</accession>
<dbReference type="EMBL" id="AP009389">
    <property type="protein sequence ID" value="BAF58876.1"/>
    <property type="molecule type" value="Genomic_DNA"/>
</dbReference>
<dbReference type="InterPro" id="IPR005368">
    <property type="entry name" value="UPF0175"/>
</dbReference>
<name>A5D4E5_PELTS</name>
<dbReference type="STRING" id="370438.PTH_0695"/>
<proteinExistence type="inferred from homology"/>
<dbReference type="PANTHER" id="PTHR37525">
    <property type="entry name" value="UPF0175 PROTEIN SSL1255"/>
    <property type="match status" value="1"/>
</dbReference>
<evidence type="ECO:0000313" key="2">
    <source>
        <dbReference type="EMBL" id="BAF58876.1"/>
    </source>
</evidence>
<dbReference type="AlphaFoldDB" id="A5D4E5"/>
<reference evidence="3" key="1">
    <citation type="journal article" date="2008" name="Genome Res.">
        <title>The genome of Pelotomaculum thermopropionicum reveals niche-associated evolution in anaerobic microbiota.</title>
        <authorList>
            <person name="Kosaka T."/>
            <person name="Kato S."/>
            <person name="Shimoyama T."/>
            <person name="Ishii S."/>
            <person name="Abe T."/>
            <person name="Watanabe K."/>
        </authorList>
    </citation>
    <scope>NUCLEOTIDE SEQUENCE [LARGE SCALE GENOMIC DNA]</scope>
    <source>
        <strain evidence="3">DSM 13744 / JCM 10971 / SI</strain>
    </source>
</reference>
<sequence length="137" mass="15663">MTISQMDYNKIYRWIIINIKLRTCISYGMILLKLVLPGGDRMPDHTIRIDLELPKELFIKGRASDQWVKMEALKRLAATFYADGSLSLGKAAELANVSKREFLDFLGAHNIPLNYDLDELEEDLATVKEFLQNESGL</sequence>
<evidence type="ECO:0000313" key="3">
    <source>
        <dbReference type="Proteomes" id="UP000006556"/>
    </source>
</evidence>
<gene>
    <name evidence="2" type="ordered locus">PTH_0695</name>
</gene>
<keyword evidence="3" id="KW-1185">Reference proteome</keyword>
<dbReference type="PANTHER" id="PTHR37525:SF1">
    <property type="entry name" value="UPF0175 PROTEIN SSL1255"/>
    <property type="match status" value="1"/>
</dbReference>
<evidence type="ECO:0000256" key="1">
    <source>
        <dbReference type="ARBA" id="ARBA00005651"/>
    </source>
</evidence>
<dbReference type="KEGG" id="pth:PTH_0695"/>
<dbReference type="eggNOG" id="COG2886">
    <property type="taxonomic scope" value="Bacteria"/>
</dbReference>
<dbReference type="HOGENOM" id="CLU_154570_4_2_9"/>
<dbReference type="InterPro" id="IPR052264">
    <property type="entry name" value="UPF0175_domain"/>
</dbReference>
<protein>
    <submittedName>
        <fullName evidence="2">Uncharacterized protein</fullName>
    </submittedName>
</protein>
<comment type="similarity">
    <text evidence="1">Belongs to the UPF0175 family.</text>
</comment>
<organism evidence="2 3">
    <name type="scientific">Pelotomaculum thermopropionicum (strain DSM 13744 / JCM 10971 / SI)</name>
    <dbReference type="NCBI Taxonomy" id="370438"/>
    <lineage>
        <taxon>Bacteria</taxon>
        <taxon>Bacillati</taxon>
        <taxon>Bacillota</taxon>
        <taxon>Clostridia</taxon>
        <taxon>Eubacteriales</taxon>
        <taxon>Desulfotomaculaceae</taxon>
        <taxon>Pelotomaculum</taxon>
    </lineage>
</organism>
<dbReference type="Pfam" id="PF03683">
    <property type="entry name" value="UPF0175"/>
    <property type="match status" value="1"/>
</dbReference>